<dbReference type="FunFam" id="3.30.310.10:FF:000005">
    <property type="entry name" value="TATA box-binding protein-like 1"/>
    <property type="match status" value="1"/>
</dbReference>
<evidence type="ECO:0000256" key="6">
    <source>
        <dbReference type="ARBA" id="ARBA00023242"/>
    </source>
</evidence>
<dbReference type="Gene3D" id="3.30.310.10">
    <property type="entry name" value="TATA-Binding Protein"/>
    <property type="match status" value="2"/>
</dbReference>
<comment type="similarity">
    <text evidence="2">Belongs to the TBP family.</text>
</comment>
<feature type="non-terminal residue" evidence="7">
    <location>
        <position position="188"/>
    </location>
</feature>
<protein>
    <submittedName>
        <fullName evidence="7">TATA-box-binding protein</fullName>
    </submittedName>
</protein>
<evidence type="ECO:0000313" key="7">
    <source>
        <dbReference type="EMBL" id="KAK4224317.1"/>
    </source>
</evidence>
<keyword evidence="6" id="KW-0539">Nucleus</keyword>
<keyword evidence="3" id="KW-0805">Transcription regulation</keyword>
<proteinExistence type="inferred from homology"/>
<evidence type="ECO:0000256" key="1">
    <source>
        <dbReference type="ARBA" id="ARBA00004123"/>
    </source>
</evidence>
<dbReference type="EMBL" id="MU865396">
    <property type="protein sequence ID" value="KAK4224317.1"/>
    <property type="molecule type" value="Genomic_DNA"/>
</dbReference>
<dbReference type="InterPro" id="IPR000814">
    <property type="entry name" value="TBP"/>
</dbReference>
<dbReference type="GO" id="GO:0005634">
    <property type="term" value="C:nucleus"/>
    <property type="evidence" value="ECO:0007669"/>
    <property type="project" value="UniProtKB-SubCell"/>
</dbReference>
<sequence>WRQVHQPSWPLPKIQNVVATADLSCRLDLSLLANHVRNVEYKLFRFHALVMRIREPRSTSLIFASGKMVITGAKPESLARLAARKHARAIQKAGYNTQFKDFKVQNFVGSCATGFYVRLEGIAREHDRFARYEPEVFPGLVYKSFVGDGSVSCLVFANGNVVLTGGKSEEVVMESFVRLFPILLDFKM</sequence>
<dbReference type="InterPro" id="IPR012295">
    <property type="entry name" value="TBP_dom_sf"/>
</dbReference>
<dbReference type="GO" id="GO:0006352">
    <property type="term" value="P:DNA-templated transcription initiation"/>
    <property type="evidence" value="ECO:0007669"/>
    <property type="project" value="InterPro"/>
</dbReference>
<comment type="subcellular location">
    <subcellularLocation>
        <location evidence="1">Nucleus</location>
    </subcellularLocation>
</comment>
<dbReference type="PANTHER" id="PTHR10126">
    <property type="entry name" value="TATA-BOX BINDING PROTEIN"/>
    <property type="match status" value="1"/>
</dbReference>
<evidence type="ECO:0000313" key="8">
    <source>
        <dbReference type="Proteomes" id="UP001301958"/>
    </source>
</evidence>
<dbReference type="PRINTS" id="PR00686">
    <property type="entry name" value="TIFACTORIID"/>
</dbReference>
<keyword evidence="8" id="KW-1185">Reference proteome</keyword>
<accession>A0AAN7BJC0</accession>
<evidence type="ECO:0000256" key="2">
    <source>
        <dbReference type="ARBA" id="ARBA00005560"/>
    </source>
</evidence>
<dbReference type="GO" id="GO:0003677">
    <property type="term" value="F:DNA binding"/>
    <property type="evidence" value="ECO:0007669"/>
    <property type="project" value="UniProtKB-KW"/>
</dbReference>
<reference evidence="7" key="1">
    <citation type="journal article" date="2023" name="Mol. Phylogenet. Evol.">
        <title>Genome-scale phylogeny and comparative genomics of the fungal order Sordariales.</title>
        <authorList>
            <person name="Hensen N."/>
            <person name="Bonometti L."/>
            <person name="Westerberg I."/>
            <person name="Brannstrom I.O."/>
            <person name="Guillou S."/>
            <person name="Cros-Aarteil S."/>
            <person name="Calhoun S."/>
            <person name="Haridas S."/>
            <person name="Kuo A."/>
            <person name="Mondo S."/>
            <person name="Pangilinan J."/>
            <person name="Riley R."/>
            <person name="LaButti K."/>
            <person name="Andreopoulos B."/>
            <person name="Lipzen A."/>
            <person name="Chen C."/>
            <person name="Yan M."/>
            <person name="Daum C."/>
            <person name="Ng V."/>
            <person name="Clum A."/>
            <person name="Steindorff A."/>
            <person name="Ohm R.A."/>
            <person name="Martin F."/>
            <person name="Silar P."/>
            <person name="Natvig D.O."/>
            <person name="Lalanne C."/>
            <person name="Gautier V."/>
            <person name="Ament-Velasquez S.L."/>
            <person name="Kruys A."/>
            <person name="Hutchinson M.I."/>
            <person name="Powell A.J."/>
            <person name="Barry K."/>
            <person name="Miller A.N."/>
            <person name="Grigoriev I.V."/>
            <person name="Debuchy R."/>
            <person name="Gladieux P."/>
            <person name="Hiltunen Thoren M."/>
            <person name="Johannesson H."/>
        </authorList>
    </citation>
    <scope>NUCLEOTIDE SEQUENCE</scope>
    <source>
        <strain evidence="7">CBS 990.96</strain>
    </source>
</reference>
<dbReference type="Pfam" id="PF00352">
    <property type="entry name" value="TBP"/>
    <property type="match status" value="2"/>
</dbReference>
<name>A0AAN7BJC0_9PEZI</name>
<dbReference type="InterPro" id="IPR033710">
    <property type="entry name" value="TBP_eukaryotic"/>
</dbReference>
<evidence type="ECO:0000256" key="3">
    <source>
        <dbReference type="ARBA" id="ARBA00023015"/>
    </source>
</evidence>
<comment type="caution">
    <text evidence="7">The sequence shown here is derived from an EMBL/GenBank/DDBJ whole genome shotgun (WGS) entry which is preliminary data.</text>
</comment>
<evidence type="ECO:0000256" key="4">
    <source>
        <dbReference type="ARBA" id="ARBA00023125"/>
    </source>
</evidence>
<keyword evidence="4" id="KW-0238">DNA-binding</keyword>
<dbReference type="Proteomes" id="UP001301958">
    <property type="component" value="Unassembled WGS sequence"/>
</dbReference>
<feature type="non-terminal residue" evidence="7">
    <location>
        <position position="1"/>
    </location>
</feature>
<dbReference type="AlphaFoldDB" id="A0AAN7BJC0"/>
<dbReference type="SUPFAM" id="SSF55945">
    <property type="entry name" value="TATA-box binding protein-like"/>
    <property type="match status" value="2"/>
</dbReference>
<organism evidence="7 8">
    <name type="scientific">Podospora fimiseda</name>
    <dbReference type="NCBI Taxonomy" id="252190"/>
    <lineage>
        <taxon>Eukaryota</taxon>
        <taxon>Fungi</taxon>
        <taxon>Dikarya</taxon>
        <taxon>Ascomycota</taxon>
        <taxon>Pezizomycotina</taxon>
        <taxon>Sordariomycetes</taxon>
        <taxon>Sordariomycetidae</taxon>
        <taxon>Sordariales</taxon>
        <taxon>Podosporaceae</taxon>
        <taxon>Podospora</taxon>
    </lineage>
</organism>
<evidence type="ECO:0000256" key="5">
    <source>
        <dbReference type="ARBA" id="ARBA00023163"/>
    </source>
</evidence>
<gene>
    <name evidence="7" type="ORF">QBC38DRAFT_341308</name>
</gene>
<reference evidence="7" key="2">
    <citation type="submission" date="2023-05" db="EMBL/GenBank/DDBJ databases">
        <authorList>
            <consortium name="Lawrence Berkeley National Laboratory"/>
            <person name="Steindorff A."/>
            <person name="Hensen N."/>
            <person name="Bonometti L."/>
            <person name="Westerberg I."/>
            <person name="Brannstrom I.O."/>
            <person name="Guillou S."/>
            <person name="Cros-Aarteil S."/>
            <person name="Calhoun S."/>
            <person name="Haridas S."/>
            <person name="Kuo A."/>
            <person name="Mondo S."/>
            <person name="Pangilinan J."/>
            <person name="Riley R."/>
            <person name="Labutti K."/>
            <person name="Andreopoulos B."/>
            <person name="Lipzen A."/>
            <person name="Chen C."/>
            <person name="Yanf M."/>
            <person name="Daum C."/>
            <person name="Ng V."/>
            <person name="Clum A."/>
            <person name="Ohm R."/>
            <person name="Martin F."/>
            <person name="Silar P."/>
            <person name="Natvig D."/>
            <person name="Lalanne C."/>
            <person name="Gautier V."/>
            <person name="Ament-Velasquez S.L."/>
            <person name="Kruys A."/>
            <person name="Hutchinson M.I."/>
            <person name="Powell A.J."/>
            <person name="Barry K."/>
            <person name="Miller A.N."/>
            <person name="Grigoriev I.V."/>
            <person name="Debuchy R."/>
            <person name="Gladieux P."/>
            <person name="Thoren M.H."/>
            <person name="Johannesson H."/>
        </authorList>
    </citation>
    <scope>NUCLEOTIDE SEQUENCE</scope>
    <source>
        <strain evidence="7">CBS 990.96</strain>
    </source>
</reference>
<keyword evidence="5" id="KW-0804">Transcription</keyword>
<dbReference type="CDD" id="cd04516">
    <property type="entry name" value="TBP_eukaryotes"/>
    <property type="match status" value="1"/>
</dbReference>